<dbReference type="EMBL" id="JAODUO010000351">
    <property type="protein sequence ID" value="KAK2182519.1"/>
    <property type="molecule type" value="Genomic_DNA"/>
</dbReference>
<comment type="caution">
    <text evidence="1">The sequence shown here is derived from an EMBL/GenBank/DDBJ whole genome shotgun (WGS) entry which is preliminary data.</text>
</comment>
<gene>
    <name evidence="1" type="ORF">NP493_352g06032</name>
</gene>
<evidence type="ECO:0000313" key="1">
    <source>
        <dbReference type="EMBL" id="KAK2182519.1"/>
    </source>
</evidence>
<accession>A0AAD9L3R1</accession>
<dbReference type="Gene3D" id="2.60.120.200">
    <property type="match status" value="1"/>
</dbReference>
<keyword evidence="2" id="KW-1185">Reference proteome</keyword>
<dbReference type="SUPFAM" id="SSF49899">
    <property type="entry name" value="Concanavalin A-like lectins/glucanases"/>
    <property type="match status" value="1"/>
</dbReference>
<organism evidence="1 2">
    <name type="scientific">Ridgeia piscesae</name>
    <name type="common">Tubeworm</name>
    <dbReference type="NCBI Taxonomy" id="27915"/>
    <lineage>
        <taxon>Eukaryota</taxon>
        <taxon>Metazoa</taxon>
        <taxon>Spiralia</taxon>
        <taxon>Lophotrochozoa</taxon>
        <taxon>Annelida</taxon>
        <taxon>Polychaeta</taxon>
        <taxon>Sedentaria</taxon>
        <taxon>Canalipalpata</taxon>
        <taxon>Sabellida</taxon>
        <taxon>Siboglinidae</taxon>
        <taxon>Ridgeia</taxon>
    </lineage>
</organism>
<dbReference type="Proteomes" id="UP001209878">
    <property type="component" value="Unassembled WGS sequence"/>
</dbReference>
<sequence>MYYICQPLGGLRYMAYHMTCGALYWKQEWHTCVREIPANCKVARIVAYVQPRTTKAPCPYEPLPGNDRRFRLQTDHRQVQTCVDGMVFRQHPECTCIPEAQVTPSCNDSLLLHFPFETNFDDVTCHGAVAMKYGTGNVKIVNDPMHGNVASFDGHGYLEVPFMRTWFAKNFVSTFSISLWFRHSSLAASRGGVLINNGNCKEHASFEISATDGGRVYAGIRTSAEQTLEPVEVKPHFRSTPFLIILIFEYIFYMVLLHVESASIV</sequence>
<evidence type="ECO:0000313" key="2">
    <source>
        <dbReference type="Proteomes" id="UP001209878"/>
    </source>
</evidence>
<dbReference type="AlphaFoldDB" id="A0AAD9L3R1"/>
<proteinExistence type="predicted"/>
<dbReference type="InterPro" id="IPR013320">
    <property type="entry name" value="ConA-like_dom_sf"/>
</dbReference>
<name>A0AAD9L3R1_RIDPI</name>
<protein>
    <submittedName>
        <fullName evidence="1">Uncharacterized protein</fullName>
    </submittedName>
</protein>
<reference evidence="1" key="1">
    <citation type="journal article" date="2023" name="Mol. Biol. Evol.">
        <title>Third-Generation Sequencing Reveals the Adaptive Role of the Epigenome in Three Deep-Sea Polychaetes.</title>
        <authorList>
            <person name="Perez M."/>
            <person name="Aroh O."/>
            <person name="Sun Y."/>
            <person name="Lan Y."/>
            <person name="Juniper S.K."/>
            <person name="Young C.R."/>
            <person name="Angers B."/>
            <person name="Qian P.Y."/>
        </authorList>
    </citation>
    <scope>NUCLEOTIDE SEQUENCE</scope>
    <source>
        <strain evidence="1">R07B-5</strain>
    </source>
</reference>